<protein>
    <submittedName>
        <fullName evidence="1">Uncharacterized protein</fullName>
    </submittedName>
</protein>
<name>K1SUM8_9ZZZZ</name>
<dbReference type="AlphaFoldDB" id="K1SUM8"/>
<proteinExistence type="predicted"/>
<reference evidence="1" key="1">
    <citation type="journal article" date="2013" name="Environ. Microbiol.">
        <title>Microbiota from the distal guts of lean and obese adolescents exhibit partial functional redundancy besides clear differences in community structure.</title>
        <authorList>
            <person name="Ferrer M."/>
            <person name="Ruiz A."/>
            <person name="Lanza F."/>
            <person name="Haange S.B."/>
            <person name="Oberbach A."/>
            <person name="Till H."/>
            <person name="Bargiela R."/>
            <person name="Campoy C."/>
            <person name="Segura M.T."/>
            <person name="Richter M."/>
            <person name="von Bergen M."/>
            <person name="Seifert J."/>
            <person name="Suarez A."/>
        </authorList>
    </citation>
    <scope>NUCLEOTIDE SEQUENCE</scope>
</reference>
<dbReference type="EMBL" id="AJWZ01006659">
    <property type="protein sequence ID" value="EKC59154.1"/>
    <property type="molecule type" value="Genomic_DNA"/>
</dbReference>
<gene>
    <name evidence="1" type="ORF">OBE_09638</name>
</gene>
<evidence type="ECO:0000313" key="1">
    <source>
        <dbReference type="EMBL" id="EKC59154.1"/>
    </source>
</evidence>
<sequence length="49" mass="5385">MDAVRVGLKRVDAILMRLKNGKFAITPDYCEALSLATVAHIILKEVDEG</sequence>
<accession>K1SUM8</accession>
<comment type="caution">
    <text evidence="1">The sequence shown here is derived from an EMBL/GenBank/DDBJ whole genome shotgun (WGS) entry which is preliminary data.</text>
</comment>
<organism evidence="1">
    <name type="scientific">human gut metagenome</name>
    <dbReference type="NCBI Taxonomy" id="408170"/>
    <lineage>
        <taxon>unclassified sequences</taxon>
        <taxon>metagenomes</taxon>
        <taxon>organismal metagenomes</taxon>
    </lineage>
</organism>